<dbReference type="AlphaFoldDB" id="A0A6P4ECA1"/>
<gene>
    <name evidence="2" type="primary">LOC108038620</name>
</gene>
<accession>A0A6P4ECA1</accession>
<dbReference type="RefSeq" id="XP_016970941.1">
    <property type="nucleotide sequence ID" value="XM_017115452.1"/>
</dbReference>
<name>A0A6P4ECA1_DRORH</name>
<sequence length="107" mass="10258">MLVEAALNSVGNMIDSESSDLKVPTDNHINSDSPMSAHVDPESQRFGAGSAGGAGGGGGGGGGGGSSGGSSGGANGAGIGGAMDNLENELKMMKNLGSFPMQIPPLP</sequence>
<evidence type="ECO:0000256" key="1">
    <source>
        <dbReference type="SAM" id="MobiDB-lite"/>
    </source>
</evidence>
<proteinExistence type="predicted"/>
<dbReference type="OrthoDB" id="6369905at2759"/>
<organism evidence="2">
    <name type="scientific">Drosophila rhopaloa</name>
    <name type="common">Fruit fly</name>
    <dbReference type="NCBI Taxonomy" id="1041015"/>
    <lineage>
        <taxon>Eukaryota</taxon>
        <taxon>Metazoa</taxon>
        <taxon>Ecdysozoa</taxon>
        <taxon>Arthropoda</taxon>
        <taxon>Hexapoda</taxon>
        <taxon>Insecta</taxon>
        <taxon>Pterygota</taxon>
        <taxon>Neoptera</taxon>
        <taxon>Endopterygota</taxon>
        <taxon>Diptera</taxon>
        <taxon>Brachycera</taxon>
        <taxon>Muscomorpha</taxon>
        <taxon>Ephydroidea</taxon>
        <taxon>Drosophilidae</taxon>
        <taxon>Drosophila</taxon>
        <taxon>Sophophora</taxon>
    </lineage>
</organism>
<evidence type="ECO:0000313" key="2">
    <source>
        <dbReference type="RefSeq" id="XP_016970941.1"/>
    </source>
</evidence>
<reference evidence="2" key="1">
    <citation type="submission" date="2025-08" db="UniProtKB">
        <authorList>
            <consortium name="RefSeq"/>
        </authorList>
    </citation>
    <scope>IDENTIFICATION</scope>
</reference>
<protein>
    <submittedName>
        <fullName evidence="2">Twist-related protein 1-like</fullName>
    </submittedName>
</protein>
<feature type="non-terminal residue" evidence="2">
    <location>
        <position position="107"/>
    </location>
</feature>
<feature type="compositionally biased region" description="Gly residues" evidence="1">
    <location>
        <begin position="49"/>
        <end position="81"/>
    </location>
</feature>
<feature type="region of interest" description="Disordered" evidence="1">
    <location>
        <begin position="1"/>
        <end position="82"/>
    </location>
</feature>